<reference evidence="4 5" key="1">
    <citation type="submission" date="2020-03" db="EMBL/GenBank/DDBJ databases">
        <title>Isolation of cellulose-producing strains, genome characterization and application of the synthesized cellulose films as an economical and sustainable material for piezoelectric sensor construction.</title>
        <authorList>
            <person name="Mangayil R.K."/>
        </authorList>
    </citation>
    <scope>NUCLEOTIDE SEQUENCE [LARGE SCALE GENOMIC DNA]</scope>
    <source>
        <strain evidence="4 5">ENS 9a1a</strain>
    </source>
</reference>
<dbReference type="InterPro" id="IPR041628">
    <property type="entry name" value="ChlI/MoxR_AAA_lid"/>
</dbReference>
<dbReference type="PIRSF" id="PIRSF002849">
    <property type="entry name" value="AAA_ATPase_chaperone_MoxR_prd"/>
    <property type="match status" value="1"/>
</dbReference>
<dbReference type="GO" id="GO:0005524">
    <property type="term" value="F:ATP binding"/>
    <property type="evidence" value="ECO:0007669"/>
    <property type="project" value="InterPro"/>
</dbReference>
<dbReference type="InterPro" id="IPR011703">
    <property type="entry name" value="ATPase_AAA-3"/>
</dbReference>
<sequence length="350" mass="37411">MMTMDDTSPLHAAPQAGMTSPTGPTGEQIAARAEAMGGRLRDVRTEIGRVILGQDRVVDLALTTILAGGHALLVGAPGLGKTLLVTTLGHVLGMDARRVQFTPDLMPSDILGSEILDEDDSGRRSFRFVAGPVFCQMLMADEINRASPRTQSALLQAMQEREVAIAGSTHLLPRPFHVLATQNPIEQEGTYPLPEAQLDRFMMQVVLDFPTADAERAMLLATTGTTTATASPVMTAADVMQAQALVRALPVGEQVVDAIVRLVRAARPETTDDPTIREAVAWGPGPRAAQAFMLATRARALLGGRLSPDIEDVRALAHPILAHRMALSFTARAENMRLPALIDTLVGRIG</sequence>
<dbReference type="InterPro" id="IPR027417">
    <property type="entry name" value="P-loop_NTPase"/>
</dbReference>
<evidence type="ECO:0000313" key="5">
    <source>
        <dbReference type="Proteomes" id="UP000502533"/>
    </source>
</evidence>
<dbReference type="Gene3D" id="3.40.50.300">
    <property type="entry name" value="P-loop containing nucleotide triphosphate hydrolases"/>
    <property type="match status" value="1"/>
</dbReference>
<evidence type="ECO:0000259" key="3">
    <source>
        <dbReference type="Pfam" id="PF17863"/>
    </source>
</evidence>
<dbReference type="Pfam" id="PF17863">
    <property type="entry name" value="AAA_lid_2"/>
    <property type="match status" value="1"/>
</dbReference>
<feature type="domain" description="ChlI/MoxR AAA lid" evidence="3">
    <location>
        <begin position="277"/>
        <end position="335"/>
    </location>
</feature>
<proteinExistence type="predicted"/>
<protein>
    <submittedName>
        <fullName evidence="4">MoxR family ATPase</fullName>
    </submittedName>
</protein>
<dbReference type="PANTHER" id="PTHR42759">
    <property type="entry name" value="MOXR FAMILY PROTEIN"/>
    <property type="match status" value="1"/>
</dbReference>
<feature type="region of interest" description="Disordered" evidence="1">
    <location>
        <begin position="1"/>
        <end position="26"/>
    </location>
</feature>
<gene>
    <name evidence="4" type="ORF">GWK63_10985</name>
</gene>
<dbReference type="GO" id="GO:0016887">
    <property type="term" value="F:ATP hydrolysis activity"/>
    <property type="evidence" value="ECO:0007669"/>
    <property type="project" value="InterPro"/>
</dbReference>
<dbReference type="InterPro" id="IPR050764">
    <property type="entry name" value="CbbQ/NirQ/NorQ/GpvN"/>
</dbReference>
<dbReference type="Gene3D" id="1.10.8.80">
    <property type="entry name" value="Magnesium chelatase subunit I, C-Terminal domain"/>
    <property type="match status" value="1"/>
</dbReference>
<evidence type="ECO:0000259" key="2">
    <source>
        <dbReference type="Pfam" id="PF07726"/>
    </source>
</evidence>
<organism evidence="4 5">
    <name type="scientific">Komagataeibacter rhaeticus</name>
    <dbReference type="NCBI Taxonomy" id="215221"/>
    <lineage>
        <taxon>Bacteria</taxon>
        <taxon>Pseudomonadati</taxon>
        <taxon>Pseudomonadota</taxon>
        <taxon>Alphaproteobacteria</taxon>
        <taxon>Acetobacterales</taxon>
        <taxon>Acetobacteraceae</taxon>
        <taxon>Komagataeibacter</taxon>
    </lineage>
</organism>
<evidence type="ECO:0000256" key="1">
    <source>
        <dbReference type="SAM" id="MobiDB-lite"/>
    </source>
</evidence>
<feature type="domain" description="ATPase AAA-3" evidence="2">
    <location>
        <begin position="70"/>
        <end position="203"/>
    </location>
</feature>
<accession>A0A858JHA3</accession>
<keyword evidence="5" id="KW-1185">Reference proteome</keyword>
<evidence type="ECO:0000313" key="4">
    <source>
        <dbReference type="EMBL" id="QIP35926.1"/>
    </source>
</evidence>
<dbReference type="PANTHER" id="PTHR42759:SF1">
    <property type="entry name" value="MAGNESIUM-CHELATASE SUBUNIT CHLD"/>
    <property type="match status" value="1"/>
</dbReference>
<dbReference type="AlphaFoldDB" id="A0A858JHA3"/>
<dbReference type="SUPFAM" id="SSF52540">
    <property type="entry name" value="P-loop containing nucleoside triphosphate hydrolases"/>
    <property type="match status" value="1"/>
</dbReference>
<dbReference type="RefSeq" id="WP_034933129.1">
    <property type="nucleotide sequence ID" value="NZ_CALMTF010000079.1"/>
</dbReference>
<dbReference type="Pfam" id="PF07726">
    <property type="entry name" value="AAA_3"/>
    <property type="match status" value="1"/>
</dbReference>
<name>A0A858JHA3_9PROT</name>
<dbReference type="Proteomes" id="UP000502533">
    <property type="component" value="Chromosome"/>
</dbReference>
<dbReference type="EMBL" id="CP050139">
    <property type="protein sequence ID" value="QIP35926.1"/>
    <property type="molecule type" value="Genomic_DNA"/>
</dbReference>
<dbReference type="KEGG" id="kre:GWK63_10985"/>
<dbReference type="GeneID" id="85022684"/>
<dbReference type="CDD" id="cd00009">
    <property type="entry name" value="AAA"/>
    <property type="match status" value="1"/>
</dbReference>